<comment type="caution">
    <text evidence="1">The sequence shown here is derived from an EMBL/GenBank/DDBJ whole genome shotgun (WGS) entry which is preliminary data.</text>
</comment>
<accession>A0A2P8DRL9</accession>
<dbReference type="RefSeq" id="WP_170069059.1">
    <property type="nucleotide sequence ID" value="NZ_PYGF01000016.1"/>
</dbReference>
<evidence type="ECO:0008006" key="3">
    <source>
        <dbReference type="Google" id="ProtNLM"/>
    </source>
</evidence>
<sequence length="272" mass="29891">MRWLIFIIGFFNSVHSVNAQSGIETFPRGARSMGMGNAHVTLHDSWSFFNNIGGLSRLEYSQAIFAFDHRLDIEELTTLAAAAVLKKNNAAFGFGVSTFGSDIFSQSKLGIGISNHLGIASLGVKVNYFQTSIEGFGTGRAAVLELGGVAELSPELFFGAHIYNPTRAKYGRFSSDHLPTVVKAGISYRPSEKVSLQVEAEKDILLDPIIKMGIEYNFLNKVWGRSGMISSTRSLFFGIGFHGKLIQIDYAMTQHPTLGFTHHFSTNIRLSK</sequence>
<evidence type="ECO:0000313" key="1">
    <source>
        <dbReference type="EMBL" id="PSK99862.1"/>
    </source>
</evidence>
<dbReference type="Proteomes" id="UP000240708">
    <property type="component" value="Unassembled WGS sequence"/>
</dbReference>
<dbReference type="EMBL" id="PYGF01000016">
    <property type="protein sequence ID" value="PSK99862.1"/>
    <property type="molecule type" value="Genomic_DNA"/>
</dbReference>
<keyword evidence="2" id="KW-1185">Reference proteome</keyword>
<gene>
    <name evidence="1" type="ORF">CLV48_11652</name>
</gene>
<dbReference type="Gene3D" id="2.40.160.60">
    <property type="entry name" value="Outer membrane protein transport protein (OMPP1/FadL/TodX)"/>
    <property type="match status" value="1"/>
</dbReference>
<reference evidence="1 2" key="1">
    <citation type="submission" date="2018-03" db="EMBL/GenBank/DDBJ databases">
        <title>Genomic Encyclopedia of Archaeal and Bacterial Type Strains, Phase II (KMG-II): from individual species to whole genera.</title>
        <authorList>
            <person name="Goeker M."/>
        </authorList>
    </citation>
    <scope>NUCLEOTIDE SEQUENCE [LARGE SCALE GENOMIC DNA]</scope>
    <source>
        <strain evidence="1 2">DSM 28057</strain>
    </source>
</reference>
<dbReference type="AlphaFoldDB" id="A0A2P8DRL9"/>
<evidence type="ECO:0000313" key="2">
    <source>
        <dbReference type="Proteomes" id="UP000240708"/>
    </source>
</evidence>
<proteinExistence type="predicted"/>
<organism evidence="1 2">
    <name type="scientific">Cecembia rubra</name>
    <dbReference type="NCBI Taxonomy" id="1485585"/>
    <lineage>
        <taxon>Bacteria</taxon>
        <taxon>Pseudomonadati</taxon>
        <taxon>Bacteroidota</taxon>
        <taxon>Cytophagia</taxon>
        <taxon>Cytophagales</taxon>
        <taxon>Cyclobacteriaceae</taxon>
        <taxon>Cecembia</taxon>
    </lineage>
</organism>
<name>A0A2P8DRL9_9BACT</name>
<protein>
    <recommendedName>
        <fullName evidence="3">Type IX secretion system PorP/SprF family membrane protein</fullName>
    </recommendedName>
</protein>